<gene>
    <name evidence="1" type="ORF">RHODO2019_01175</name>
</gene>
<organism evidence="1 2">
    <name type="scientific">Rhodococcus antarcticus</name>
    <dbReference type="NCBI Taxonomy" id="2987751"/>
    <lineage>
        <taxon>Bacteria</taxon>
        <taxon>Bacillati</taxon>
        <taxon>Actinomycetota</taxon>
        <taxon>Actinomycetes</taxon>
        <taxon>Mycobacteriales</taxon>
        <taxon>Nocardiaceae</taxon>
        <taxon>Rhodococcus</taxon>
    </lineage>
</organism>
<accession>A0ABY6P0H0</accession>
<dbReference type="EMBL" id="CP110615">
    <property type="protein sequence ID" value="UZJ25154.1"/>
    <property type="molecule type" value="Genomic_DNA"/>
</dbReference>
<proteinExistence type="predicted"/>
<dbReference type="Proteomes" id="UP001164965">
    <property type="component" value="Chromosome"/>
</dbReference>
<keyword evidence="2" id="KW-1185">Reference proteome</keyword>
<evidence type="ECO:0000313" key="1">
    <source>
        <dbReference type="EMBL" id="UZJ25154.1"/>
    </source>
</evidence>
<protein>
    <submittedName>
        <fullName evidence="1">Uncharacterized protein</fullName>
    </submittedName>
</protein>
<dbReference type="RefSeq" id="WP_265383260.1">
    <property type="nucleotide sequence ID" value="NZ_CP110615.1"/>
</dbReference>
<reference evidence="1" key="1">
    <citation type="submission" date="2022-10" db="EMBL/GenBank/DDBJ databases">
        <title>Rhodococcus sp.75.</title>
        <authorList>
            <person name="Sun M."/>
        </authorList>
    </citation>
    <scope>NUCLEOTIDE SEQUENCE</scope>
    <source>
        <strain evidence="1">75</strain>
    </source>
</reference>
<name>A0ABY6P0H0_9NOCA</name>
<evidence type="ECO:0000313" key="2">
    <source>
        <dbReference type="Proteomes" id="UP001164965"/>
    </source>
</evidence>
<sequence>MTPTVTEPPRATRHPAWRPLLAAPSSTVRSLTRTGTAPALLFPLTVAPLPVAPLPVAPLPVAPLPVAPLLRGSRT</sequence>